<comment type="function">
    <text evidence="9">Involved in targeting and insertion of nascent membrane proteins into the cytoplasmic membrane. Acts as a receptor for the complex formed by the signal recognition particle (SRP) and the ribosome-nascent chain (RNC).</text>
</comment>
<dbReference type="InterPro" id="IPR013822">
    <property type="entry name" value="Signal_recog_particl_SRP54_hlx"/>
</dbReference>
<dbReference type="EC" id="3.6.5.4" evidence="9"/>
<dbReference type="Gene3D" id="1.20.120.140">
    <property type="entry name" value="Signal recognition particle SRP54, nucleotide-binding domain"/>
    <property type="match status" value="1"/>
</dbReference>
<evidence type="ECO:0000256" key="1">
    <source>
        <dbReference type="ARBA" id="ARBA00022475"/>
    </source>
</evidence>
<feature type="binding site" evidence="9">
    <location>
        <begin position="213"/>
        <end position="217"/>
    </location>
    <ligand>
        <name>GTP</name>
        <dbReference type="ChEBI" id="CHEBI:37565"/>
    </ligand>
</feature>
<comment type="subcellular location">
    <subcellularLocation>
        <location evidence="9">Cell membrane</location>
        <topology evidence="9">Peripheral membrane protein</topology>
        <orientation evidence="9">Cytoplasmic side</orientation>
    </subcellularLocation>
    <subcellularLocation>
        <location evidence="9">Cytoplasm</location>
    </subcellularLocation>
</comment>
<comment type="catalytic activity">
    <reaction evidence="8 9">
        <text>GTP + H2O = GDP + phosphate + H(+)</text>
        <dbReference type="Rhea" id="RHEA:19669"/>
        <dbReference type="ChEBI" id="CHEBI:15377"/>
        <dbReference type="ChEBI" id="CHEBI:15378"/>
        <dbReference type="ChEBI" id="CHEBI:37565"/>
        <dbReference type="ChEBI" id="CHEBI:43474"/>
        <dbReference type="ChEBI" id="CHEBI:58189"/>
        <dbReference type="EC" id="3.6.5.4"/>
    </reaction>
</comment>
<dbReference type="Pfam" id="PF00448">
    <property type="entry name" value="SRP54"/>
    <property type="match status" value="1"/>
</dbReference>
<accession>A0A5B8JZE8</accession>
<dbReference type="EMBL" id="CP042295">
    <property type="protein sequence ID" value="QDY86668.1"/>
    <property type="molecule type" value="Genomic_DNA"/>
</dbReference>
<name>A0A5B8JZE8_9MOLU</name>
<feature type="domain" description="Signal recognition particle SRP54 helical bundle" evidence="12">
    <location>
        <begin position="26"/>
        <end position="106"/>
    </location>
</feature>
<evidence type="ECO:0000256" key="8">
    <source>
        <dbReference type="ARBA" id="ARBA00048027"/>
    </source>
</evidence>
<gene>
    <name evidence="9 13" type="primary">ftsY</name>
    <name evidence="13" type="ORF">FRW55_00600</name>
</gene>
<evidence type="ECO:0000256" key="5">
    <source>
        <dbReference type="ARBA" id="ARBA00023134"/>
    </source>
</evidence>
<dbReference type="GO" id="GO:0006614">
    <property type="term" value="P:SRP-dependent cotranslational protein targeting to membrane"/>
    <property type="evidence" value="ECO:0007669"/>
    <property type="project" value="InterPro"/>
</dbReference>
<evidence type="ECO:0000256" key="7">
    <source>
        <dbReference type="ARBA" id="ARBA00023170"/>
    </source>
</evidence>
<keyword evidence="6 9" id="KW-0472">Membrane</keyword>
<dbReference type="InterPro" id="IPR042101">
    <property type="entry name" value="SRP54_N_sf"/>
</dbReference>
<proteinExistence type="inferred from homology"/>
<dbReference type="GO" id="GO:0005525">
    <property type="term" value="F:GTP binding"/>
    <property type="evidence" value="ECO:0007669"/>
    <property type="project" value="UniProtKB-UniRule"/>
</dbReference>
<feature type="binding site" evidence="9">
    <location>
        <begin position="277"/>
        <end position="280"/>
    </location>
    <ligand>
        <name>GTP</name>
        <dbReference type="ChEBI" id="CHEBI:37565"/>
    </ligand>
</feature>
<dbReference type="InterPro" id="IPR036225">
    <property type="entry name" value="SRP/SRP_N"/>
</dbReference>
<keyword evidence="3 9" id="KW-0547">Nucleotide-binding</keyword>
<dbReference type="KEGG" id="mans:FRW55_00600"/>
<dbReference type="GO" id="GO:0005737">
    <property type="term" value="C:cytoplasm"/>
    <property type="evidence" value="ECO:0007669"/>
    <property type="project" value="UniProtKB-SubCell"/>
</dbReference>
<dbReference type="AlphaFoldDB" id="A0A5B8JZE8"/>
<comment type="similarity">
    <text evidence="9">Belongs to the GTP-binding SRP family. FtsY subfamily.</text>
</comment>
<dbReference type="FunFam" id="3.40.50.300:FF:000053">
    <property type="entry name" value="Signal recognition particle receptor FtsY"/>
    <property type="match status" value="1"/>
</dbReference>
<dbReference type="GO" id="GO:0003924">
    <property type="term" value="F:GTPase activity"/>
    <property type="evidence" value="ECO:0007669"/>
    <property type="project" value="UniProtKB-UniRule"/>
</dbReference>
<evidence type="ECO:0000313" key="14">
    <source>
        <dbReference type="Proteomes" id="UP000318927"/>
    </source>
</evidence>
<evidence type="ECO:0000256" key="2">
    <source>
        <dbReference type="ARBA" id="ARBA00022490"/>
    </source>
</evidence>
<dbReference type="SUPFAM" id="SSF47364">
    <property type="entry name" value="Domain of the SRP/SRP receptor G-proteins"/>
    <property type="match status" value="1"/>
</dbReference>
<evidence type="ECO:0000259" key="12">
    <source>
        <dbReference type="SMART" id="SM00963"/>
    </source>
</evidence>
<evidence type="ECO:0000256" key="6">
    <source>
        <dbReference type="ARBA" id="ARBA00023136"/>
    </source>
</evidence>
<keyword evidence="5 9" id="KW-0342">GTP-binding</keyword>
<dbReference type="SMART" id="SM00963">
    <property type="entry name" value="SRP54_N"/>
    <property type="match status" value="1"/>
</dbReference>
<keyword evidence="4 9" id="KW-0378">Hydrolase</keyword>
<feature type="domain" description="AAA+ ATPase" evidence="10">
    <location>
        <begin position="122"/>
        <end position="305"/>
    </location>
</feature>
<dbReference type="OrthoDB" id="9804720at2"/>
<dbReference type="Proteomes" id="UP000318927">
    <property type="component" value="Chromosome"/>
</dbReference>
<dbReference type="HAMAP" id="MF_00920">
    <property type="entry name" value="FtsY"/>
    <property type="match status" value="1"/>
</dbReference>
<comment type="subunit">
    <text evidence="9">Part of the signal recognition particle protein translocation system, which is composed of SRP and FtsY.</text>
</comment>
<reference evidence="13 14" key="1">
    <citation type="journal article" date="2019" name="Microbiol. Resour. Announc.">
        <title>Complete Genome Sequences of Three Mycoplasma anserisalpingitis (Mycoplasma sp. 1220) Strains.</title>
        <authorList>
            <person name="Grozner D."/>
            <person name="Forro B."/>
            <person name="Kovacs A.B."/>
            <person name="Marton S."/>
            <person name="Banyai K."/>
            <person name="Kreizinger Z."/>
            <person name="Sulyok K.M."/>
            <person name="Gyuranecz M."/>
        </authorList>
    </citation>
    <scope>NUCLEOTIDE SEQUENCE [LARGE SCALE GENOMIC DNA]</scope>
    <source>
        <strain evidence="13 14">ATCC:BAA-2147</strain>
    </source>
</reference>
<dbReference type="InterPro" id="IPR003593">
    <property type="entry name" value="AAA+_ATPase"/>
</dbReference>
<dbReference type="InterPro" id="IPR004390">
    <property type="entry name" value="SR_rcpt_FtsY"/>
</dbReference>
<keyword evidence="7 9" id="KW-0675">Receptor</keyword>
<dbReference type="GO" id="GO:0005886">
    <property type="term" value="C:plasma membrane"/>
    <property type="evidence" value="ECO:0007669"/>
    <property type="project" value="UniProtKB-SubCell"/>
</dbReference>
<keyword evidence="14" id="KW-1185">Reference proteome</keyword>
<keyword evidence="2 9" id="KW-0963">Cytoplasm</keyword>
<dbReference type="PANTHER" id="PTHR43134">
    <property type="entry name" value="SIGNAL RECOGNITION PARTICLE RECEPTOR SUBUNIT ALPHA"/>
    <property type="match status" value="1"/>
</dbReference>
<evidence type="ECO:0000256" key="9">
    <source>
        <dbReference type="HAMAP-Rule" id="MF_00920"/>
    </source>
</evidence>
<dbReference type="SMART" id="SM00382">
    <property type="entry name" value="AAA"/>
    <property type="match status" value="1"/>
</dbReference>
<protein>
    <recommendedName>
        <fullName evidence="9">Signal recognition particle receptor FtsY</fullName>
        <shortName evidence="9">SRP receptor</shortName>
        <ecNumber evidence="9">3.6.5.4</ecNumber>
    </recommendedName>
</protein>
<dbReference type="PANTHER" id="PTHR43134:SF1">
    <property type="entry name" value="SIGNAL RECOGNITION PARTICLE RECEPTOR SUBUNIT ALPHA"/>
    <property type="match status" value="1"/>
</dbReference>
<organism evidence="13 14">
    <name type="scientific">Mycoplasma anserisalpingitidis</name>
    <dbReference type="NCBI Taxonomy" id="519450"/>
    <lineage>
        <taxon>Bacteria</taxon>
        <taxon>Bacillati</taxon>
        <taxon>Mycoplasmatota</taxon>
        <taxon>Mollicutes</taxon>
        <taxon>Mycoplasmataceae</taxon>
        <taxon>Mycoplasma</taxon>
    </lineage>
</organism>
<evidence type="ECO:0000256" key="3">
    <source>
        <dbReference type="ARBA" id="ARBA00022741"/>
    </source>
</evidence>
<evidence type="ECO:0000259" key="10">
    <source>
        <dbReference type="SMART" id="SM00382"/>
    </source>
</evidence>
<feature type="binding site" evidence="9">
    <location>
        <begin position="130"/>
        <end position="137"/>
    </location>
    <ligand>
        <name>GTP</name>
        <dbReference type="ChEBI" id="CHEBI:37565"/>
    </ligand>
</feature>
<dbReference type="SMART" id="SM00962">
    <property type="entry name" value="SRP54"/>
    <property type="match status" value="1"/>
</dbReference>
<dbReference type="SUPFAM" id="SSF52540">
    <property type="entry name" value="P-loop containing nucleoside triphosphate hydrolases"/>
    <property type="match status" value="1"/>
</dbReference>
<evidence type="ECO:0000313" key="13">
    <source>
        <dbReference type="EMBL" id="QDY86668.1"/>
    </source>
</evidence>
<dbReference type="GO" id="GO:0005047">
    <property type="term" value="F:signal recognition particle binding"/>
    <property type="evidence" value="ECO:0007669"/>
    <property type="project" value="TreeGrafter"/>
</dbReference>
<evidence type="ECO:0000259" key="11">
    <source>
        <dbReference type="SMART" id="SM00962"/>
    </source>
</evidence>
<dbReference type="Pfam" id="PF02881">
    <property type="entry name" value="SRP54_N"/>
    <property type="match status" value="1"/>
</dbReference>
<feature type="domain" description="SRP54-type proteins GTP-binding" evidence="11">
    <location>
        <begin position="123"/>
        <end position="325"/>
    </location>
</feature>
<dbReference type="Gene3D" id="3.40.50.300">
    <property type="entry name" value="P-loop containing nucleotide triphosphate hydrolases"/>
    <property type="match status" value="1"/>
</dbReference>
<evidence type="ECO:0000256" key="4">
    <source>
        <dbReference type="ARBA" id="ARBA00022801"/>
    </source>
</evidence>
<dbReference type="NCBIfam" id="TIGR00064">
    <property type="entry name" value="ftsY"/>
    <property type="match status" value="1"/>
</dbReference>
<dbReference type="RefSeq" id="WP_146368292.1">
    <property type="nucleotide sequence ID" value="NZ_CP042295.1"/>
</dbReference>
<dbReference type="InterPro" id="IPR027417">
    <property type="entry name" value="P-loop_NTPase"/>
</dbReference>
<keyword evidence="1 9" id="KW-1003">Cell membrane</keyword>
<dbReference type="InterPro" id="IPR000897">
    <property type="entry name" value="SRP54_GTPase_dom"/>
</dbReference>
<sequence length="330" mass="37154">MKLFKKLKDFFSKDQTKEQLEKISHYDKGLANTSSFGAKIRELQNKHVKIDEEYFEELEEILIMSDINYNLVDQIIELIKGEVKANKITDPKLIGEIVADGIFKAYTNNTIVNTNLNVKDDRLNVFIMVGVNGSGKTTSIAKLANKFKNEGKKVLIAAADTFRAAAVEQLSEWAKRVDVDIIKPDKPNQDPSSVVYKAMDYAKNNNYDLLIIDTAGRLQNKVNLMNELNKMVGVIKKFQNDAPHESLLVMDATTGQNGLSQAKVFKEVSNLTGIILTKLDGTSKGGIILSIKNEFDLNVKYVGMGEKLDDLQEFDLELFIYEMTKELINE</sequence>